<dbReference type="SUPFAM" id="SSF63520">
    <property type="entry name" value="PTS-regulatory domain, PRD"/>
    <property type="match status" value="2"/>
</dbReference>
<keyword evidence="6" id="KW-0238">DNA-binding</keyword>
<gene>
    <name evidence="10" type="ORF">RU93_GL002303</name>
</gene>
<evidence type="ECO:0000259" key="7">
    <source>
        <dbReference type="PROSITE" id="PS50045"/>
    </source>
</evidence>
<dbReference type="GO" id="GO:0003677">
    <property type="term" value="F:DNA binding"/>
    <property type="evidence" value="ECO:0007669"/>
    <property type="project" value="UniProtKB-KW"/>
</dbReference>
<dbReference type="SUPFAM" id="SSF53062">
    <property type="entry name" value="PTS system fructose IIA component-like"/>
    <property type="match status" value="1"/>
</dbReference>
<dbReference type="PANTHER" id="PTHR32071:SF90">
    <property type="entry name" value="TRANSCRIPTIONAL REGULATORY PROTEIN LEVR"/>
    <property type="match status" value="1"/>
</dbReference>
<comment type="caution">
    <text evidence="10">The sequence shown here is derived from an EMBL/GenBank/DDBJ whole genome shotgun (WGS) entry which is preliminary data.</text>
</comment>
<reference evidence="10 11" key="1">
    <citation type="submission" date="2014-12" db="EMBL/GenBank/DDBJ databases">
        <title>Draft genome sequences of 29 type strains of Enterococci.</title>
        <authorList>
            <person name="Zhong Z."/>
            <person name="Sun Z."/>
            <person name="Liu W."/>
            <person name="Zhang W."/>
            <person name="Zhang H."/>
        </authorList>
    </citation>
    <scope>NUCLEOTIDE SEQUENCE [LARGE SCALE GENOMIC DNA]</scope>
    <source>
        <strain evidence="10 11">DSM 17690</strain>
    </source>
</reference>
<dbReference type="CDD" id="cd00009">
    <property type="entry name" value="AAA"/>
    <property type="match status" value="1"/>
</dbReference>
<evidence type="ECO:0000256" key="2">
    <source>
        <dbReference type="ARBA" id="ARBA00022679"/>
    </source>
</evidence>
<dbReference type="InterPro" id="IPR027417">
    <property type="entry name" value="P-loop_NTPase"/>
</dbReference>
<dbReference type="InterPro" id="IPR025943">
    <property type="entry name" value="Sigma_54_int_dom_ATP-bd_2"/>
</dbReference>
<dbReference type="Gene3D" id="3.40.50.510">
    <property type="entry name" value="Phosphotransferase system, mannose-type IIA component"/>
    <property type="match status" value="1"/>
</dbReference>
<dbReference type="GO" id="GO:0016301">
    <property type="term" value="F:kinase activity"/>
    <property type="evidence" value="ECO:0007669"/>
    <property type="project" value="UniProtKB-KW"/>
</dbReference>
<dbReference type="GO" id="GO:0016020">
    <property type="term" value="C:membrane"/>
    <property type="evidence" value="ECO:0007669"/>
    <property type="project" value="InterPro"/>
</dbReference>
<feature type="domain" description="PRD" evidence="9">
    <location>
        <begin position="835"/>
        <end position="941"/>
    </location>
</feature>
<evidence type="ECO:0000259" key="9">
    <source>
        <dbReference type="PROSITE" id="PS51372"/>
    </source>
</evidence>
<dbReference type="EMBL" id="JXKD01000009">
    <property type="protein sequence ID" value="OJG10278.1"/>
    <property type="molecule type" value="Genomic_DNA"/>
</dbReference>
<dbReference type="Gene3D" id="1.10.1790.10">
    <property type="entry name" value="PRD domain"/>
    <property type="match status" value="1"/>
</dbReference>
<dbReference type="GO" id="GO:0009401">
    <property type="term" value="P:phosphoenolpyruvate-dependent sugar phosphotransferase system"/>
    <property type="evidence" value="ECO:0007669"/>
    <property type="project" value="InterPro"/>
</dbReference>
<evidence type="ECO:0000256" key="6">
    <source>
        <dbReference type="ARBA" id="ARBA00023125"/>
    </source>
</evidence>
<dbReference type="CDD" id="cd00006">
    <property type="entry name" value="PTS_IIA_man"/>
    <property type="match status" value="1"/>
</dbReference>
<dbReference type="Proteomes" id="UP000182149">
    <property type="component" value="Unassembled WGS sequence"/>
</dbReference>
<feature type="domain" description="Sigma-54 factor interaction" evidence="7">
    <location>
        <begin position="112"/>
        <end position="346"/>
    </location>
</feature>
<protein>
    <recommendedName>
        <fullName evidence="1">DNA translocase FtsK</fullName>
    </recommendedName>
</protein>
<evidence type="ECO:0000259" key="8">
    <source>
        <dbReference type="PROSITE" id="PS51096"/>
    </source>
</evidence>
<dbReference type="SMART" id="SM00382">
    <property type="entry name" value="AAA"/>
    <property type="match status" value="1"/>
</dbReference>
<dbReference type="Pfam" id="PF03610">
    <property type="entry name" value="EIIA-man"/>
    <property type="match status" value="1"/>
</dbReference>
<evidence type="ECO:0000256" key="3">
    <source>
        <dbReference type="ARBA" id="ARBA00022741"/>
    </source>
</evidence>
<keyword evidence="2" id="KW-0808">Transferase</keyword>
<dbReference type="Gene3D" id="3.40.50.300">
    <property type="entry name" value="P-loop containing nucleotide triphosphate hydrolases"/>
    <property type="match status" value="1"/>
</dbReference>
<feature type="domain" description="PTS EIIA type-4" evidence="8">
    <location>
        <begin position="576"/>
        <end position="712"/>
    </location>
</feature>
<dbReference type="GO" id="GO:0006355">
    <property type="term" value="P:regulation of DNA-templated transcription"/>
    <property type="evidence" value="ECO:0007669"/>
    <property type="project" value="InterPro"/>
</dbReference>
<dbReference type="InterPro" id="IPR004701">
    <property type="entry name" value="PTS_EIIA_man-typ"/>
</dbReference>
<keyword evidence="5" id="KW-0067">ATP-binding</keyword>
<evidence type="ECO:0000256" key="4">
    <source>
        <dbReference type="ARBA" id="ARBA00022777"/>
    </source>
</evidence>
<dbReference type="Gene3D" id="3.40.50.2300">
    <property type="match status" value="1"/>
</dbReference>
<keyword evidence="3" id="KW-0547">Nucleotide-binding</keyword>
<evidence type="ECO:0000256" key="1">
    <source>
        <dbReference type="ARBA" id="ARBA00020887"/>
    </source>
</evidence>
<dbReference type="InterPro" id="IPR036634">
    <property type="entry name" value="PRD_sf"/>
</dbReference>
<name>A0A1L8QRX2_9ENTE</name>
<evidence type="ECO:0000313" key="11">
    <source>
        <dbReference type="Proteomes" id="UP000182149"/>
    </source>
</evidence>
<evidence type="ECO:0000256" key="5">
    <source>
        <dbReference type="ARBA" id="ARBA00022840"/>
    </source>
</evidence>
<dbReference type="PROSITE" id="PS51372">
    <property type="entry name" value="PRD_2"/>
    <property type="match status" value="2"/>
</dbReference>
<dbReference type="Pfam" id="PF00158">
    <property type="entry name" value="Sigma54_activat"/>
    <property type="match status" value="1"/>
</dbReference>
<dbReference type="PROSITE" id="PS50045">
    <property type="entry name" value="SIGMA54_INTERACT_4"/>
    <property type="match status" value="1"/>
</dbReference>
<dbReference type="STRING" id="328396.RU93_GL002303"/>
<dbReference type="SUPFAM" id="SSF52540">
    <property type="entry name" value="P-loop containing nucleoside triphosphate hydrolases"/>
    <property type="match status" value="1"/>
</dbReference>
<dbReference type="SUPFAM" id="SSF46785">
    <property type="entry name" value="Winged helix' DNA-binding domain"/>
    <property type="match status" value="1"/>
</dbReference>
<dbReference type="AlphaFoldDB" id="A0A1L8QRX2"/>
<dbReference type="InterPro" id="IPR036390">
    <property type="entry name" value="WH_DNA-bd_sf"/>
</dbReference>
<dbReference type="PROSITE" id="PS51096">
    <property type="entry name" value="PTS_EIIA_TYPE_4"/>
    <property type="match status" value="1"/>
</dbReference>
<dbReference type="InterPro" id="IPR002078">
    <property type="entry name" value="Sigma_54_int"/>
</dbReference>
<dbReference type="Gene3D" id="1.10.10.10">
    <property type="entry name" value="Winged helix-like DNA-binding domain superfamily/Winged helix DNA-binding domain"/>
    <property type="match status" value="1"/>
</dbReference>
<dbReference type="InterPro" id="IPR011608">
    <property type="entry name" value="PRD"/>
</dbReference>
<dbReference type="GO" id="GO:0005524">
    <property type="term" value="F:ATP binding"/>
    <property type="evidence" value="ECO:0007669"/>
    <property type="project" value="UniProtKB-KW"/>
</dbReference>
<dbReference type="InterPro" id="IPR003593">
    <property type="entry name" value="AAA+_ATPase"/>
</dbReference>
<dbReference type="PROSITE" id="PS00676">
    <property type="entry name" value="SIGMA54_INTERACT_2"/>
    <property type="match status" value="1"/>
</dbReference>
<evidence type="ECO:0000313" key="10">
    <source>
        <dbReference type="EMBL" id="OJG10278.1"/>
    </source>
</evidence>
<accession>A0A1L8QRX2</accession>
<dbReference type="InterPro" id="IPR033887">
    <property type="entry name" value="PTS_IIA_man"/>
</dbReference>
<proteinExistence type="predicted"/>
<keyword evidence="11" id="KW-1185">Reference proteome</keyword>
<dbReference type="PANTHER" id="PTHR32071">
    <property type="entry name" value="TRANSCRIPTIONAL REGULATORY PROTEIN"/>
    <property type="match status" value="1"/>
</dbReference>
<dbReference type="CDD" id="cd00133">
    <property type="entry name" value="PTS_IIB"/>
    <property type="match status" value="1"/>
</dbReference>
<sequence length="941" mass="105534">MESFLSKRIDAIYAYVVEQSKKMNGDYLMTTQEVSEKLNFQRTNVSKDLNDLVRAGKLVKIGGRPVQYRLAGQVSEEAPSVVPPISNVKMVAPAPVKEFFNQREKDDVFIHLIGSRGSLKNAVEQAKAAILYPPKGLNCLVTGPTGSGKTYFAHAMFQYAKENKVVQETKKLVVFNCADYAHNPELLMSYLFGYVEGAFTGADKEKSGLIDEADGGMLFLDEVHRLPPEGQEMIFYLLDHGLYNRLGEVGKNRHADVRIVGATTENPNSALLDTFLRRIPIHIQLPSFEKRTPQEKIDFIQLMVSQEATRIQRRISLTEEVIKALIGSVTFGNIGQLKSSVQLVCARGFLNHMHREQIDITLGDLPEGIRAGLHSLTSRRELSMGLAGYLPTKLMVYPNQELVNPYTDSYELPYNLYDIIGNKAALLKSDGVDQETINHFISTDINVHLQSFYKDHGFSFSTENKLSEFVDAKVIEVTHQLYQHVQEYIPEKSQQNFIYAMSLHIASFLKKFELGEKRSIHSNIRLMVSDYPLEFRLAQEIQEKIAAFFTIQIPRDEIYYLAALLISLRYSQSEGKIGLIIAAHGNSTASSMAEVARQLLEMEQVLALDMPLDMSPKVAFEKLKALIVQANQGSGVLLLVDMGSLAHFDERLEQETGIRVRTIDMVSTPIVLEAIRKAETLGSTLDDLVESLQGFQGYGILKEIQSSKKKELPLGILAICASGEGTAQRLKEMLEKVLAEKNLTKIQVITESMLHLAERLPAIQESYQLIATTGVMDPGVKVPFISLETFLEADLGELLESILLGEELFTSPQQLHEAGGREVCLSYLEENVLFLNPAKVIDVLWGVAATVCQLWYGENSSMHFQINFTLHLAGMIERILLQQTLSVTREEEEQAVAHPRSLQLTECLAELETTFNLSVPLSEKYYLFVMLDTQNNTQIIH</sequence>
<dbReference type="InterPro" id="IPR036662">
    <property type="entry name" value="PTS_EIIA_man-typ_sf"/>
</dbReference>
<dbReference type="InterPro" id="IPR036388">
    <property type="entry name" value="WH-like_DNA-bd_sf"/>
</dbReference>
<organism evidence="10 11">
    <name type="scientific">Enterococcus aquimarinus</name>
    <dbReference type="NCBI Taxonomy" id="328396"/>
    <lineage>
        <taxon>Bacteria</taxon>
        <taxon>Bacillati</taxon>
        <taxon>Bacillota</taxon>
        <taxon>Bacilli</taxon>
        <taxon>Lactobacillales</taxon>
        <taxon>Enterococcaceae</taxon>
        <taxon>Enterococcus</taxon>
    </lineage>
</organism>
<dbReference type="Pfam" id="PF00874">
    <property type="entry name" value="PRD"/>
    <property type="match status" value="1"/>
</dbReference>
<keyword evidence="4" id="KW-0418">Kinase</keyword>
<feature type="domain" description="PRD" evidence="9">
    <location>
        <begin position="469"/>
        <end position="575"/>
    </location>
</feature>